<gene>
    <name evidence="1" type="ORF">RV045_10160</name>
</gene>
<evidence type="ECO:0000313" key="2">
    <source>
        <dbReference type="Proteomes" id="UP001364695"/>
    </source>
</evidence>
<dbReference type="Proteomes" id="UP001364695">
    <property type="component" value="Unassembled WGS sequence"/>
</dbReference>
<organism evidence="1 2">
    <name type="scientific">Amphibiibacter pelophylacis</name>
    <dbReference type="NCBI Taxonomy" id="1799477"/>
    <lineage>
        <taxon>Bacteria</taxon>
        <taxon>Pseudomonadati</taxon>
        <taxon>Pseudomonadota</taxon>
        <taxon>Betaproteobacteria</taxon>
        <taxon>Burkholderiales</taxon>
        <taxon>Sphaerotilaceae</taxon>
        <taxon>Amphibiibacter</taxon>
    </lineage>
</organism>
<name>A0ACC6P4N3_9BURK</name>
<proteinExistence type="predicted"/>
<evidence type="ECO:0000313" key="1">
    <source>
        <dbReference type="EMBL" id="MEJ7138784.1"/>
    </source>
</evidence>
<accession>A0ACC6P4N3</accession>
<reference evidence="1" key="1">
    <citation type="submission" date="2023-10" db="EMBL/GenBank/DDBJ databases">
        <title>Amphibacter perezi, gen. nov., sp. nov. a novel taxa of the family Comamonadaceae, class Betaproteobacteria isolated from the skin microbiota of Pelophylax perezi from different populations.</title>
        <authorList>
            <person name="Costa S."/>
            <person name="Proenca D.N."/>
            <person name="Lopes I."/>
            <person name="Morais P.V."/>
        </authorList>
    </citation>
    <scope>NUCLEOTIDE SEQUENCE</scope>
    <source>
        <strain evidence="1">SL12-8</strain>
    </source>
</reference>
<keyword evidence="2" id="KW-1185">Reference proteome</keyword>
<protein>
    <submittedName>
        <fullName evidence="1">VOC family protein</fullName>
    </submittedName>
</protein>
<sequence length="140" mass="15258">MEHKISGPARAGLSIYALDLQRIARFYETVLGMSRVHESPEVVVLQSSDIQLVLHRIPADRAATISLSSPPQRRSSAIKFFFTVPDIAIARSAAQEAGGDVLLEQWQGPGFVVCDSCDPEGNVFHVRESVASLKKNSPTN</sequence>
<comment type="caution">
    <text evidence="1">The sequence shown here is derived from an EMBL/GenBank/DDBJ whole genome shotgun (WGS) entry which is preliminary data.</text>
</comment>
<dbReference type="EMBL" id="JAWDIE010000015">
    <property type="protein sequence ID" value="MEJ7138784.1"/>
    <property type="molecule type" value="Genomic_DNA"/>
</dbReference>